<dbReference type="AlphaFoldDB" id="C7HS44"/>
<gene>
    <name evidence="11" type="primary">papS</name>
    <name evidence="11" type="ORF">HMPREF0078_0093</name>
</gene>
<reference evidence="11 12" key="1">
    <citation type="submission" date="2009-08" db="EMBL/GenBank/DDBJ databases">
        <authorList>
            <person name="Muzny D."/>
            <person name="Qin X."/>
            <person name="Deng J."/>
            <person name="Jiang H."/>
            <person name="Liu Y."/>
            <person name="Qu J."/>
            <person name="Song X.-Z."/>
            <person name="Zhang L."/>
            <person name="Thornton R."/>
            <person name="Coyle M."/>
            <person name="Francisco L."/>
            <person name="Jackson L."/>
            <person name="Javaid M."/>
            <person name="Korchina V."/>
            <person name="Kovar C."/>
            <person name="Mata R."/>
            <person name="Mathew T."/>
            <person name="Ngo R."/>
            <person name="Nguyen L."/>
            <person name="Nguyen N."/>
            <person name="Okwuonu G."/>
            <person name="Ongeri F."/>
            <person name="Pham C."/>
            <person name="Simmons D."/>
            <person name="Wilczek-Boney K."/>
            <person name="Hale W."/>
            <person name="Jakkamsetti A."/>
            <person name="Pham P."/>
            <person name="Ruth R."/>
            <person name="San Lucas F."/>
            <person name="Warren J."/>
            <person name="Zhang J."/>
            <person name="Zhao Z."/>
            <person name="Zhou C."/>
            <person name="Zhu D."/>
            <person name="Lee S."/>
            <person name="Bess C."/>
            <person name="Blankenburg K."/>
            <person name="Forbes L."/>
            <person name="Fu Q."/>
            <person name="Gubbala S."/>
            <person name="Hirani K."/>
            <person name="Jayaseelan J.C."/>
            <person name="Lara F."/>
            <person name="Munidasa M."/>
            <person name="Palculict T."/>
            <person name="Patil S."/>
            <person name="Pu L.-L."/>
            <person name="Saada N."/>
            <person name="Tang L."/>
            <person name="Weissenberger G."/>
            <person name="Zhu Y."/>
            <person name="Hemphill L."/>
            <person name="Shang Y."/>
            <person name="Youmans B."/>
            <person name="Ayvaz T."/>
            <person name="Ross M."/>
            <person name="Santibanez J."/>
            <person name="Aqrawi P."/>
            <person name="Gross S."/>
            <person name="Joshi V."/>
            <person name="Fowler G."/>
            <person name="Nazareth L."/>
            <person name="Reid J."/>
            <person name="Worley K."/>
            <person name="Petrosino J."/>
            <person name="Highlander S."/>
            <person name="Gibbs R."/>
            <person name="Gibbs R."/>
        </authorList>
    </citation>
    <scope>NUCLEOTIDE SEQUENCE [LARGE SCALE GENOMIC DNA]</scope>
    <source>
        <strain evidence="11 12">ATCC 51170</strain>
    </source>
</reference>
<evidence type="ECO:0000256" key="2">
    <source>
        <dbReference type="ARBA" id="ARBA00022679"/>
    </source>
</evidence>
<evidence type="ECO:0000256" key="7">
    <source>
        <dbReference type="ARBA" id="ARBA00022842"/>
    </source>
</evidence>
<feature type="domain" description="Poly A polymerase head" evidence="9">
    <location>
        <begin position="17"/>
        <end position="138"/>
    </location>
</feature>
<dbReference type="EMBL" id="ACXU01000004">
    <property type="protein sequence ID" value="EEU13394.1"/>
    <property type="molecule type" value="Genomic_DNA"/>
</dbReference>
<dbReference type="GO" id="GO:0000166">
    <property type="term" value="F:nucleotide binding"/>
    <property type="evidence" value="ECO:0007669"/>
    <property type="project" value="UniProtKB-KW"/>
</dbReference>
<evidence type="ECO:0000256" key="1">
    <source>
        <dbReference type="ARBA" id="ARBA00001946"/>
    </source>
</evidence>
<comment type="cofactor">
    <cofactor evidence="1">
        <name>Mg(2+)</name>
        <dbReference type="ChEBI" id="CHEBI:18420"/>
    </cofactor>
</comment>
<keyword evidence="3" id="KW-0819">tRNA processing</keyword>
<keyword evidence="2 8" id="KW-0808">Transferase</keyword>
<keyword evidence="8" id="KW-0694">RNA-binding</keyword>
<dbReference type="Gene3D" id="1.10.3090.10">
    <property type="entry name" value="cca-adding enzyme, domain 2"/>
    <property type="match status" value="1"/>
</dbReference>
<dbReference type="InterPro" id="IPR002646">
    <property type="entry name" value="PolA_pol_head_dom"/>
</dbReference>
<dbReference type="InterPro" id="IPR032828">
    <property type="entry name" value="PolyA_RNA-bd"/>
</dbReference>
<organism evidence="11 12">
    <name type="scientific">Anaerococcus vaginalis ATCC 51170</name>
    <dbReference type="NCBI Taxonomy" id="655811"/>
    <lineage>
        <taxon>Bacteria</taxon>
        <taxon>Bacillati</taxon>
        <taxon>Bacillota</taxon>
        <taxon>Tissierellia</taxon>
        <taxon>Tissierellales</taxon>
        <taxon>Peptoniphilaceae</taxon>
        <taxon>Anaerococcus</taxon>
    </lineage>
</organism>
<dbReference type="InterPro" id="IPR050264">
    <property type="entry name" value="Bact_CCA-adding_enz_type3_sf"/>
</dbReference>
<accession>C7HS44</accession>
<dbReference type="SUPFAM" id="SSF81301">
    <property type="entry name" value="Nucleotidyltransferase"/>
    <property type="match status" value="1"/>
</dbReference>
<dbReference type="Pfam" id="PF01743">
    <property type="entry name" value="PolyA_pol"/>
    <property type="match status" value="1"/>
</dbReference>
<evidence type="ECO:0000313" key="11">
    <source>
        <dbReference type="EMBL" id="EEU13394.1"/>
    </source>
</evidence>
<dbReference type="eggNOG" id="COG0617">
    <property type="taxonomic scope" value="Bacteria"/>
</dbReference>
<feature type="domain" description="tRNA nucleotidyltransferase/poly(A) polymerase RNA and SrmB- binding" evidence="10">
    <location>
        <begin position="165"/>
        <end position="225"/>
    </location>
</feature>
<evidence type="ECO:0000313" key="12">
    <source>
        <dbReference type="Proteomes" id="UP000003821"/>
    </source>
</evidence>
<keyword evidence="7" id="KW-0460">Magnesium</keyword>
<name>C7HS44_9FIRM</name>
<dbReference type="RefSeq" id="WP_004838063.1">
    <property type="nucleotide sequence ID" value="NZ_GG700527.1"/>
</dbReference>
<keyword evidence="6" id="KW-0547">Nucleotide-binding</keyword>
<evidence type="ECO:0000259" key="10">
    <source>
        <dbReference type="Pfam" id="PF12627"/>
    </source>
</evidence>
<comment type="caution">
    <text evidence="11">The sequence shown here is derived from an EMBL/GenBank/DDBJ whole genome shotgun (WGS) entry which is preliminary data.</text>
</comment>
<dbReference type="CDD" id="cd05398">
    <property type="entry name" value="NT_ClassII-CCAase"/>
    <property type="match status" value="1"/>
</dbReference>
<dbReference type="GO" id="GO:0000049">
    <property type="term" value="F:tRNA binding"/>
    <property type="evidence" value="ECO:0007669"/>
    <property type="project" value="TreeGrafter"/>
</dbReference>
<dbReference type="GeneID" id="79022870"/>
<dbReference type="GO" id="GO:0046872">
    <property type="term" value="F:metal ion binding"/>
    <property type="evidence" value="ECO:0007669"/>
    <property type="project" value="UniProtKB-KW"/>
</dbReference>
<dbReference type="HOGENOM" id="CLU_015961_2_1_9"/>
<keyword evidence="4 11" id="KW-0548">Nucleotidyltransferase</keyword>
<proteinExistence type="inferred from homology"/>
<comment type="similarity">
    <text evidence="8">Belongs to the tRNA nucleotidyltransferase/poly(A) polymerase family.</text>
</comment>
<keyword evidence="5" id="KW-0479">Metal-binding</keyword>
<dbReference type="GO" id="GO:1990817">
    <property type="term" value="F:poly(A) RNA polymerase activity"/>
    <property type="evidence" value="ECO:0007669"/>
    <property type="project" value="UniProtKB-EC"/>
</dbReference>
<evidence type="ECO:0000256" key="4">
    <source>
        <dbReference type="ARBA" id="ARBA00022695"/>
    </source>
</evidence>
<protein>
    <submittedName>
        <fullName evidence="11">tRNA nucleotidyltransferase/poly(A) polymerase family protein</fullName>
        <ecNumber evidence="11">2.7.7.19</ecNumber>
    </submittedName>
</protein>
<dbReference type="Pfam" id="PF12627">
    <property type="entry name" value="PolyA_pol_RNAbd"/>
    <property type="match status" value="1"/>
</dbReference>
<sequence length="226" mass="26615">MSYKYLVKRLEDSGFETYLVGGALRDKLLGEKIHDIDLTTRARPEQIMKIFSDMKLIDIGKKFGTIKVIYKSEEFEITSFRAESFYKDKRHPDKISFSNTIEEDLKRRDFTINAMAERNGKIIDLFDGKKDLKNKIIRAVGNPYERIEEDYLRALRAVRFATVLDFEIEKNLKNAIKNKKNNIEEISKERIRDEIDKILLSKNPSRGIRLLENLDLLEYIFPEVKK</sequence>
<dbReference type="SUPFAM" id="SSF81891">
    <property type="entry name" value="Poly A polymerase C-terminal region-like"/>
    <property type="match status" value="1"/>
</dbReference>
<keyword evidence="12" id="KW-1185">Reference proteome</keyword>
<evidence type="ECO:0000256" key="5">
    <source>
        <dbReference type="ARBA" id="ARBA00022723"/>
    </source>
</evidence>
<dbReference type="EC" id="2.7.7.19" evidence="11"/>
<evidence type="ECO:0000256" key="8">
    <source>
        <dbReference type="RuleBase" id="RU003953"/>
    </source>
</evidence>
<evidence type="ECO:0000256" key="3">
    <source>
        <dbReference type="ARBA" id="ARBA00022694"/>
    </source>
</evidence>
<dbReference type="PANTHER" id="PTHR46173:SF1">
    <property type="entry name" value="CCA TRNA NUCLEOTIDYLTRANSFERASE 1, MITOCHONDRIAL"/>
    <property type="match status" value="1"/>
</dbReference>
<dbReference type="InterPro" id="IPR043519">
    <property type="entry name" value="NT_sf"/>
</dbReference>
<dbReference type="Gene3D" id="3.30.460.10">
    <property type="entry name" value="Beta Polymerase, domain 2"/>
    <property type="match status" value="1"/>
</dbReference>
<dbReference type="GO" id="GO:0008033">
    <property type="term" value="P:tRNA processing"/>
    <property type="evidence" value="ECO:0007669"/>
    <property type="project" value="UniProtKB-KW"/>
</dbReference>
<evidence type="ECO:0000256" key="6">
    <source>
        <dbReference type="ARBA" id="ARBA00022741"/>
    </source>
</evidence>
<dbReference type="PANTHER" id="PTHR46173">
    <property type="entry name" value="CCA TRNA NUCLEOTIDYLTRANSFERASE 1, MITOCHONDRIAL"/>
    <property type="match status" value="1"/>
</dbReference>
<evidence type="ECO:0000259" key="9">
    <source>
        <dbReference type="Pfam" id="PF01743"/>
    </source>
</evidence>
<dbReference type="Proteomes" id="UP000003821">
    <property type="component" value="Unassembled WGS sequence"/>
</dbReference>